<organism evidence="6 7">
    <name type="scientific">Streptomyces cacaoi</name>
    <dbReference type="NCBI Taxonomy" id="1898"/>
    <lineage>
        <taxon>Bacteria</taxon>
        <taxon>Bacillati</taxon>
        <taxon>Actinomycetota</taxon>
        <taxon>Actinomycetes</taxon>
        <taxon>Kitasatosporales</taxon>
        <taxon>Streptomycetaceae</taxon>
        <taxon>Streptomyces</taxon>
    </lineage>
</organism>
<dbReference type="OrthoDB" id="9796019at2"/>
<evidence type="ECO:0000313" key="6">
    <source>
        <dbReference type="EMBL" id="GEB49587.1"/>
    </source>
</evidence>
<dbReference type="InterPro" id="IPR001647">
    <property type="entry name" value="HTH_TetR"/>
</dbReference>
<dbReference type="GO" id="GO:0003700">
    <property type="term" value="F:DNA-binding transcription factor activity"/>
    <property type="evidence" value="ECO:0007669"/>
    <property type="project" value="TreeGrafter"/>
</dbReference>
<feature type="DNA-binding region" description="H-T-H motif" evidence="4">
    <location>
        <begin position="40"/>
        <end position="59"/>
    </location>
</feature>
<dbReference type="Pfam" id="PF16859">
    <property type="entry name" value="TetR_C_11"/>
    <property type="match status" value="1"/>
</dbReference>
<feature type="domain" description="HTH tetR-type" evidence="5">
    <location>
        <begin position="17"/>
        <end position="77"/>
    </location>
</feature>
<evidence type="ECO:0000256" key="4">
    <source>
        <dbReference type="PROSITE-ProRule" id="PRU00335"/>
    </source>
</evidence>
<comment type="caution">
    <text evidence="6">The sequence shown here is derived from an EMBL/GenBank/DDBJ whole genome shotgun (WGS) entry which is preliminary data.</text>
</comment>
<evidence type="ECO:0000256" key="2">
    <source>
        <dbReference type="ARBA" id="ARBA00023125"/>
    </source>
</evidence>
<proteinExistence type="predicted"/>
<dbReference type="EMBL" id="BJMM01000007">
    <property type="protein sequence ID" value="GEB49587.1"/>
    <property type="molecule type" value="Genomic_DNA"/>
</dbReference>
<dbReference type="RefSeq" id="WP_086818274.1">
    <property type="nucleotide sequence ID" value="NZ_BJMM01000007.1"/>
</dbReference>
<evidence type="ECO:0000256" key="3">
    <source>
        <dbReference type="ARBA" id="ARBA00023163"/>
    </source>
</evidence>
<dbReference type="InterPro" id="IPR050109">
    <property type="entry name" value="HTH-type_TetR-like_transc_reg"/>
</dbReference>
<keyword evidence="1" id="KW-0805">Transcription regulation</keyword>
<dbReference type="InterPro" id="IPR011075">
    <property type="entry name" value="TetR_C"/>
</dbReference>
<evidence type="ECO:0000259" key="5">
    <source>
        <dbReference type="PROSITE" id="PS50977"/>
    </source>
</evidence>
<dbReference type="SUPFAM" id="SSF48498">
    <property type="entry name" value="Tetracyclin repressor-like, C-terminal domain"/>
    <property type="match status" value="1"/>
</dbReference>
<dbReference type="PANTHER" id="PTHR30055:SF148">
    <property type="entry name" value="TETR-FAMILY TRANSCRIPTIONAL REGULATOR"/>
    <property type="match status" value="1"/>
</dbReference>
<dbReference type="GO" id="GO:0000976">
    <property type="term" value="F:transcription cis-regulatory region binding"/>
    <property type="evidence" value="ECO:0007669"/>
    <property type="project" value="TreeGrafter"/>
</dbReference>
<reference evidence="6 7" key="1">
    <citation type="submission" date="2019-06" db="EMBL/GenBank/DDBJ databases">
        <title>Whole genome shotgun sequence of Streptomyces cacaoi subsp. cacaoi NBRC 12748.</title>
        <authorList>
            <person name="Hosoyama A."/>
            <person name="Uohara A."/>
            <person name="Ohji S."/>
            <person name="Ichikawa N."/>
        </authorList>
    </citation>
    <scope>NUCLEOTIDE SEQUENCE [LARGE SCALE GENOMIC DNA]</scope>
    <source>
        <strain evidence="6 7">NBRC 12748</strain>
    </source>
</reference>
<keyword evidence="7" id="KW-1185">Reference proteome</keyword>
<evidence type="ECO:0000313" key="7">
    <source>
        <dbReference type="Proteomes" id="UP000319210"/>
    </source>
</evidence>
<dbReference type="InterPro" id="IPR036271">
    <property type="entry name" value="Tet_transcr_reg_TetR-rel_C_sf"/>
</dbReference>
<dbReference type="Gene3D" id="1.10.10.60">
    <property type="entry name" value="Homeodomain-like"/>
    <property type="match status" value="1"/>
</dbReference>
<dbReference type="AlphaFoldDB" id="A0A4Y3QY57"/>
<keyword evidence="2 4" id="KW-0238">DNA-binding</keyword>
<dbReference type="PROSITE" id="PS50977">
    <property type="entry name" value="HTH_TETR_2"/>
    <property type="match status" value="1"/>
</dbReference>
<dbReference type="Gene3D" id="1.10.357.10">
    <property type="entry name" value="Tetracycline Repressor, domain 2"/>
    <property type="match status" value="1"/>
</dbReference>
<protein>
    <submittedName>
        <fullName evidence="6">TetR family transcriptional regulator</fullName>
    </submittedName>
</protein>
<gene>
    <name evidence="6" type="ORF">SCA03_21380</name>
</gene>
<name>A0A4Y3QY57_STRCI</name>
<evidence type="ECO:0000256" key="1">
    <source>
        <dbReference type="ARBA" id="ARBA00023015"/>
    </source>
</evidence>
<dbReference type="Proteomes" id="UP000319210">
    <property type="component" value="Unassembled WGS sequence"/>
</dbReference>
<dbReference type="SUPFAM" id="SSF46689">
    <property type="entry name" value="Homeodomain-like"/>
    <property type="match status" value="1"/>
</dbReference>
<dbReference type="InterPro" id="IPR009057">
    <property type="entry name" value="Homeodomain-like_sf"/>
</dbReference>
<accession>A0A4Y3QY57</accession>
<keyword evidence="3" id="KW-0804">Transcription</keyword>
<sequence>MTQPRPHGSVRPGGRTARTRIAVLAAVLEELEHDEFARLTVERIARRSGVHAATIRRRWQTVEGVLCDLLAERSRTTIPVPDTGAFRSDLRALAESIAAFHGVPRNEHLLSSVVAAAARDPRADTVLREAFGERLRYVSTLVQRAVERGELPPETDGEEVIAALGAPLYYRLLIVRRPLDDQLVHTAAEAAYHAAVAGVFTRA</sequence>
<dbReference type="PANTHER" id="PTHR30055">
    <property type="entry name" value="HTH-TYPE TRANSCRIPTIONAL REGULATOR RUTR"/>
    <property type="match status" value="1"/>
</dbReference>